<evidence type="ECO:0000256" key="1">
    <source>
        <dbReference type="SAM" id="MobiDB-lite"/>
    </source>
</evidence>
<comment type="caution">
    <text evidence="2">The sequence shown here is derived from an EMBL/GenBank/DDBJ whole genome shotgun (WGS) entry which is preliminary data.</text>
</comment>
<feature type="region of interest" description="Disordered" evidence="1">
    <location>
        <begin position="55"/>
        <end position="78"/>
    </location>
</feature>
<name>A0A8J2PZ47_9HEXA</name>
<evidence type="ECO:0000313" key="2">
    <source>
        <dbReference type="EMBL" id="CAG7827325.1"/>
    </source>
</evidence>
<protein>
    <submittedName>
        <fullName evidence="2">Uncharacterized protein</fullName>
    </submittedName>
</protein>
<dbReference type="EMBL" id="CAJVCH010543035">
    <property type="protein sequence ID" value="CAG7827325.1"/>
    <property type="molecule type" value="Genomic_DNA"/>
</dbReference>
<dbReference type="AlphaFoldDB" id="A0A8J2PZ47"/>
<feature type="compositionally biased region" description="Basic and acidic residues" evidence="1">
    <location>
        <begin position="64"/>
        <end position="74"/>
    </location>
</feature>
<keyword evidence="3" id="KW-1185">Reference proteome</keyword>
<organism evidence="2 3">
    <name type="scientific">Allacma fusca</name>
    <dbReference type="NCBI Taxonomy" id="39272"/>
    <lineage>
        <taxon>Eukaryota</taxon>
        <taxon>Metazoa</taxon>
        <taxon>Ecdysozoa</taxon>
        <taxon>Arthropoda</taxon>
        <taxon>Hexapoda</taxon>
        <taxon>Collembola</taxon>
        <taxon>Symphypleona</taxon>
        <taxon>Sminthuridae</taxon>
        <taxon>Allacma</taxon>
    </lineage>
</organism>
<dbReference type="Proteomes" id="UP000708208">
    <property type="component" value="Unassembled WGS sequence"/>
</dbReference>
<proteinExistence type="predicted"/>
<gene>
    <name evidence="2" type="ORF">AFUS01_LOCUS37316</name>
</gene>
<feature type="non-terminal residue" evidence="2">
    <location>
        <position position="1"/>
    </location>
</feature>
<dbReference type="OrthoDB" id="8298976at2759"/>
<accession>A0A8J2PZ47</accession>
<reference evidence="2" key="1">
    <citation type="submission" date="2021-06" db="EMBL/GenBank/DDBJ databases">
        <authorList>
            <person name="Hodson N. C."/>
            <person name="Mongue J. A."/>
            <person name="Jaron S. K."/>
        </authorList>
    </citation>
    <scope>NUCLEOTIDE SEQUENCE</scope>
</reference>
<evidence type="ECO:0000313" key="3">
    <source>
        <dbReference type="Proteomes" id="UP000708208"/>
    </source>
</evidence>
<sequence>EISGIVGHAQVNVFNTNKNHITKCSFEQDFKKTTRSLLDPLVGCSPLKLSRKRSRISTISSSDSSRETSKERQPKVSAAEPKLGHCILTNEVQFNELQVATVDSSIARTKFFLGNCKITAGKMLSGGWLTRLQQLLQLKYIETWTWRPYLLRNKKEDICADPYWDLVEECKAERSSGQRFIRLLSNLPFYALMYSDEQANIIDALHYYKQPVIAHFNATGTLVQEIPDLEGFTRAYMYACAACEFLTNTHTADNLSDILSGYSKKVQVRLRNKQLFQRIEIDFGLALMYATLDVFGDGVKIMDYLNMCYMELCNQRQTFHVNFHVCRAHMLKTLMLELRVYFSKKSDVVHDLKYLLKKYLTSTTMGKALFYVTKIPSHSVLWLLPERLVPAKKLLFKSRHVLELFSQDVASNIADDSLRHNSTKPNAYHRKGSEIQSWNIRSCIQEHVSRCKDFLATLHKQTGNEGKKNAAALKIVKPTPTPNAKQVLTTTAENFMTPKRHSVKTQKRLLTSASFHNQQGMSVEEGWNRKGVQVAQPNGSSDTLKGLSFVPWEIRPKYMFTNSCALDNTLMFKFNHAKKHWMLNVTKYDKFVNAEQGRLSKQNVVFDMWYSEYEMVGKALNGILRVFEEVSKCPEHTVTTPLATGHNWEKTTGKIDMNAETKLRLCPHQGYRNRLVSQRMHYQQQYDPVPIVILSPTMDADSCEHATKFDDVPLQINVCQKLYKLAAASLFQKKSKSLLHSVSMGRRASSVQQPDK</sequence>